<dbReference type="InterPro" id="IPR029001">
    <property type="entry name" value="ITPase-like_fam"/>
</dbReference>
<protein>
    <recommendedName>
        <fullName evidence="5">Non-canonical purine NTP pyrophosphatase</fullName>
    </recommendedName>
</protein>
<evidence type="ECO:0008006" key="5">
    <source>
        <dbReference type="Google" id="ProtNLM"/>
    </source>
</evidence>
<dbReference type="EMBL" id="DWUW01000189">
    <property type="protein sequence ID" value="HJD31641.1"/>
    <property type="molecule type" value="Genomic_DNA"/>
</dbReference>
<dbReference type="Gene3D" id="3.90.950.10">
    <property type="match status" value="1"/>
</dbReference>
<keyword evidence="1" id="KW-0378">Hydrolase</keyword>
<dbReference type="GO" id="GO:0047429">
    <property type="term" value="F:nucleoside triphosphate diphosphatase activity"/>
    <property type="evidence" value="ECO:0007669"/>
    <property type="project" value="InterPro"/>
</dbReference>
<proteinExistence type="predicted"/>
<accession>A0A9D2R109</accession>
<dbReference type="SUPFAM" id="SSF52972">
    <property type="entry name" value="ITPase-like"/>
    <property type="match status" value="1"/>
</dbReference>
<gene>
    <name evidence="3" type="ORF">H9912_06840</name>
</gene>
<evidence type="ECO:0000256" key="1">
    <source>
        <dbReference type="ARBA" id="ARBA00022801"/>
    </source>
</evidence>
<reference evidence="3" key="2">
    <citation type="submission" date="2021-04" db="EMBL/GenBank/DDBJ databases">
        <authorList>
            <person name="Gilroy R."/>
        </authorList>
    </citation>
    <scope>NUCLEOTIDE SEQUENCE</scope>
    <source>
        <strain evidence="3">ChiHjej8B7-25341</strain>
    </source>
</reference>
<reference evidence="3" key="1">
    <citation type="journal article" date="2021" name="PeerJ">
        <title>Extensive microbial diversity within the chicken gut microbiome revealed by metagenomics and culture.</title>
        <authorList>
            <person name="Gilroy R."/>
            <person name="Ravi A."/>
            <person name="Getino M."/>
            <person name="Pursley I."/>
            <person name="Horton D.L."/>
            <person name="Alikhan N.F."/>
            <person name="Baker D."/>
            <person name="Gharbi K."/>
            <person name="Hall N."/>
            <person name="Watson M."/>
            <person name="Adriaenssens E.M."/>
            <person name="Foster-Nyarko E."/>
            <person name="Jarju S."/>
            <person name="Secka A."/>
            <person name="Antonio M."/>
            <person name="Oren A."/>
            <person name="Chaudhuri R.R."/>
            <person name="La Ragione R."/>
            <person name="Hildebrand F."/>
            <person name="Pallen M.J."/>
        </authorList>
    </citation>
    <scope>NUCLEOTIDE SEQUENCE</scope>
    <source>
        <strain evidence="3">ChiHjej8B7-25341</strain>
    </source>
</reference>
<comment type="caution">
    <text evidence="3">The sequence shown here is derived from an EMBL/GenBank/DDBJ whole genome shotgun (WGS) entry which is preliminary data.</text>
</comment>
<name>A0A9D2R109_9FIRM</name>
<dbReference type="CDD" id="cd00985">
    <property type="entry name" value="Maf_Ham1"/>
    <property type="match status" value="1"/>
</dbReference>
<feature type="region of interest" description="Disordered" evidence="2">
    <location>
        <begin position="30"/>
        <end position="49"/>
    </location>
</feature>
<evidence type="ECO:0000313" key="4">
    <source>
        <dbReference type="Proteomes" id="UP000823851"/>
    </source>
</evidence>
<dbReference type="InterPro" id="IPR002637">
    <property type="entry name" value="RdgB/HAM1"/>
</dbReference>
<evidence type="ECO:0000313" key="3">
    <source>
        <dbReference type="EMBL" id="HJD31641.1"/>
    </source>
</evidence>
<dbReference type="Proteomes" id="UP000823851">
    <property type="component" value="Unassembled WGS sequence"/>
</dbReference>
<dbReference type="GO" id="GO:0009143">
    <property type="term" value="P:nucleoside triphosphate catabolic process"/>
    <property type="evidence" value="ECO:0007669"/>
    <property type="project" value="InterPro"/>
</dbReference>
<sequence>MELIYGTTNPGKLNMMKELLCGTGIEITGLNELPDPPGEPGESGSTPLQNARGKAEYYFQALKRPVFSCDSGLVIDGLSEEEQPGVHVRRREGKILTDAEMTEYYAGIAARFGGKCLAHYQNGICVIFSETERYEHDGEDISGESFYLVDQAKPQKEKGFPLDCISVDPKTGRYFVDGGYDPDAWKEESGLRRFWMQVREAHRAHAAGTDEPESRGAGNR</sequence>
<dbReference type="AlphaFoldDB" id="A0A9D2R109"/>
<dbReference type="Pfam" id="PF01725">
    <property type="entry name" value="Ham1p_like"/>
    <property type="match status" value="1"/>
</dbReference>
<evidence type="ECO:0000256" key="2">
    <source>
        <dbReference type="SAM" id="MobiDB-lite"/>
    </source>
</evidence>
<organism evidence="3 4">
    <name type="scientific">Candidatus Eisenbergiella stercorigallinarum</name>
    <dbReference type="NCBI Taxonomy" id="2838557"/>
    <lineage>
        <taxon>Bacteria</taxon>
        <taxon>Bacillati</taxon>
        <taxon>Bacillota</taxon>
        <taxon>Clostridia</taxon>
        <taxon>Lachnospirales</taxon>
        <taxon>Lachnospiraceae</taxon>
        <taxon>Eisenbergiella</taxon>
    </lineage>
</organism>